<keyword evidence="2 3" id="KW-0067">ATP-binding</keyword>
<dbReference type="GO" id="GO:0005524">
    <property type="term" value="F:ATP binding"/>
    <property type="evidence" value="ECO:0007669"/>
    <property type="project" value="UniProtKB-UniRule"/>
</dbReference>
<dbReference type="OrthoDB" id="9812943at2"/>
<dbReference type="NCBIfam" id="TIGR00152">
    <property type="entry name" value="dephospho-CoA kinase"/>
    <property type="match status" value="1"/>
</dbReference>
<comment type="pathway">
    <text evidence="3">Cofactor biosynthesis; coenzyme A biosynthesis; CoA from (R)-pantothenate: step 5/5.</text>
</comment>
<dbReference type="Gene3D" id="3.40.50.300">
    <property type="entry name" value="P-loop containing nucleotide triphosphate hydrolases"/>
    <property type="match status" value="1"/>
</dbReference>
<evidence type="ECO:0000256" key="1">
    <source>
        <dbReference type="ARBA" id="ARBA00022741"/>
    </source>
</evidence>
<keyword evidence="6" id="KW-1185">Reference proteome</keyword>
<dbReference type="EC" id="2.7.1.24" evidence="3 4"/>
<feature type="binding site" evidence="3">
    <location>
        <begin position="10"/>
        <end position="15"/>
    </location>
    <ligand>
        <name>ATP</name>
        <dbReference type="ChEBI" id="CHEBI:30616"/>
    </ligand>
</feature>
<comment type="function">
    <text evidence="3">Catalyzes the phosphorylation of the 3'-hydroxyl group of dephosphocoenzyme A to form coenzyme A.</text>
</comment>
<dbReference type="Proteomes" id="UP000184207">
    <property type="component" value="Unassembled WGS sequence"/>
</dbReference>
<evidence type="ECO:0000313" key="6">
    <source>
        <dbReference type="Proteomes" id="UP000184207"/>
    </source>
</evidence>
<dbReference type="STRING" id="1121883.SAMN02745226_01617"/>
<evidence type="ECO:0000256" key="4">
    <source>
        <dbReference type="NCBIfam" id="TIGR00152"/>
    </source>
</evidence>
<dbReference type="PROSITE" id="PS51219">
    <property type="entry name" value="DPCK"/>
    <property type="match status" value="1"/>
</dbReference>
<organism evidence="5 6">
    <name type="scientific">Fervidobacterium gondwanense DSM 13020</name>
    <dbReference type="NCBI Taxonomy" id="1121883"/>
    <lineage>
        <taxon>Bacteria</taxon>
        <taxon>Thermotogati</taxon>
        <taxon>Thermotogota</taxon>
        <taxon>Thermotogae</taxon>
        <taxon>Thermotogales</taxon>
        <taxon>Fervidobacteriaceae</taxon>
        <taxon>Fervidobacterium</taxon>
    </lineage>
</organism>
<dbReference type="HAMAP" id="MF_00376">
    <property type="entry name" value="Dephospho_CoA_kinase"/>
    <property type="match status" value="1"/>
</dbReference>
<reference evidence="6" key="1">
    <citation type="submission" date="2016-12" db="EMBL/GenBank/DDBJ databases">
        <authorList>
            <person name="Varghese N."/>
            <person name="Submissions S."/>
        </authorList>
    </citation>
    <scope>NUCLEOTIDE SEQUENCE [LARGE SCALE GENOMIC DNA]</scope>
    <source>
        <strain evidence="6">DSM 13020</strain>
    </source>
</reference>
<comment type="catalytic activity">
    <reaction evidence="3">
        <text>3'-dephospho-CoA + ATP = ADP + CoA + H(+)</text>
        <dbReference type="Rhea" id="RHEA:18245"/>
        <dbReference type="ChEBI" id="CHEBI:15378"/>
        <dbReference type="ChEBI" id="CHEBI:30616"/>
        <dbReference type="ChEBI" id="CHEBI:57287"/>
        <dbReference type="ChEBI" id="CHEBI:57328"/>
        <dbReference type="ChEBI" id="CHEBI:456216"/>
        <dbReference type="EC" id="2.7.1.24"/>
    </reaction>
</comment>
<keyword evidence="1 3" id="KW-0547">Nucleotide-binding</keyword>
<keyword evidence="3" id="KW-0808">Transferase</keyword>
<dbReference type="AlphaFoldDB" id="A0A1M7T6U7"/>
<dbReference type="Pfam" id="PF01121">
    <property type="entry name" value="CoaE"/>
    <property type="match status" value="1"/>
</dbReference>
<dbReference type="RefSeq" id="WP_072760301.1">
    <property type="nucleotide sequence ID" value="NZ_FRDJ01000010.1"/>
</dbReference>
<keyword evidence="3" id="KW-0173">Coenzyme A biosynthesis</keyword>
<evidence type="ECO:0000256" key="3">
    <source>
        <dbReference type="HAMAP-Rule" id="MF_00376"/>
    </source>
</evidence>
<dbReference type="EMBL" id="FRDJ01000010">
    <property type="protein sequence ID" value="SHN66424.1"/>
    <property type="molecule type" value="Genomic_DNA"/>
</dbReference>
<proteinExistence type="inferred from homology"/>
<gene>
    <name evidence="3" type="primary">coaE</name>
    <name evidence="5" type="ORF">SAMN02745226_01617</name>
</gene>
<name>A0A1M7T6U7_FERGO</name>
<dbReference type="CDD" id="cd02022">
    <property type="entry name" value="DPCK"/>
    <property type="match status" value="1"/>
</dbReference>
<evidence type="ECO:0000256" key="2">
    <source>
        <dbReference type="ARBA" id="ARBA00022840"/>
    </source>
</evidence>
<dbReference type="UniPathway" id="UPA00241">
    <property type="reaction ID" value="UER00356"/>
</dbReference>
<comment type="similarity">
    <text evidence="3">Belongs to the CoaE family.</text>
</comment>
<keyword evidence="3 5" id="KW-0418">Kinase</keyword>
<dbReference type="SUPFAM" id="SSF52540">
    <property type="entry name" value="P-loop containing nucleoside triphosphate hydrolases"/>
    <property type="match status" value="1"/>
</dbReference>
<accession>A0A1M7T6U7</accession>
<evidence type="ECO:0000313" key="5">
    <source>
        <dbReference type="EMBL" id="SHN66424.1"/>
    </source>
</evidence>
<dbReference type="GO" id="GO:0015937">
    <property type="term" value="P:coenzyme A biosynthetic process"/>
    <property type="evidence" value="ECO:0007669"/>
    <property type="project" value="UniProtKB-UniRule"/>
</dbReference>
<dbReference type="GO" id="GO:0004140">
    <property type="term" value="F:dephospho-CoA kinase activity"/>
    <property type="evidence" value="ECO:0007669"/>
    <property type="project" value="UniProtKB-UniRule"/>
</dbReference>
<protein>
    <recommendedName>
        <fullName evidence="3 4">Dephospho-CoA kinase</fullName>
        <ecNumber evidence="3 4">2.7.1.24</ecNumber>
    </recommendedName>
    <alternativeName>
        <fullName evidence="3">Dephosphocoenzyme A kinase</fullName>
    </alternativeName>
</protein>
<sequence>MTICVTGKIATGKSTVSKFFVGKGFEYINVDELGHKAFEINKEVIKKTFGTDDRKEVGKIVFASEEKLRQLEQIVHPTMLKLLDKRLEELKGKDIVIEAAIKRRLGIKNCDLTITVVASPETIRERLSGRYDEKTIEEILKRQEDIVEEGIVVENNSKIEELQERLEKIYEKYVNK</sequence>
<dbReference type="InterPro" id="IPR027417">
    <property type="entry name" value="P-loop_NTPase"/>
</dbReference>
<comment type="subcellular location">
    <subcellularLocation>
        <location evidence="3">Cytoplasm</location>
    </subcellularLocation>
</comment>
<keyword evidence="3" id="KW-0963">Cytoplasm</keyword>
<dbReference type="GO" id="GO:0005737">
    <property type="term" value="C:cytoplasm"/>
    <property type="evidence" value="ECO:0007669"/>
    <property type="project" value="UniProtKB-SubCell"/>
</dbReference>
<dbReference type="InterPro" id="IPR001977">
    <property type="entry name" value="Depp_CoAkinase"/>
</dbReference>